<dbReference type="InterPro" id="IPR003439">
    <property type="entry name" value="ABC_transporter-like_ATP-bd"/>
</dbReference>
<dbReference type="InterPro" id="IPR017911">
    <property type="entry name" value="MacB-like_ATP-bd"/>
</dbReference>
<dbReference type="RefSeq" id="WP_077343139.1">
    <property type="nucleotide sequence ID" value="NZ_CP019605.1"/>
</dbReference>
<dbReference type="Gene3D" id="3.40.50.300">
    <property type="entry name" value="P-loop containing nucleotide triphosphate hydrolases"/>
    <property type="match status" value="1"/>
</dbReference>
<dbReference type="GO" id="GO:0016887">
    <property type="term" value="F:ATP hydrolysis activity"/>
    <property type="evidence" value="ECO:0007669"/>
    <property type="project" value="InterPro"/>
</dbReference>
<evidence type="ECO:0000256" key="3">
    <source>
        <dbReference type="ARBA" id="ARBA00022840"/>
    </source>
</evidence>
<evidence type="ECO:0000256" key="2">
    <source>
        <dbReference type="ARBA" id="ARBA00022741"/>
    </source>
</evidence>
<dbReference type="PANTHER" id="PTHR24220:SF86">
    <property type="entry name" value="ABC TRANSPORTER ABCH.1"/>
    <property type="match status" value="1"/>
</dbReference>
<dbReference type="SMART" id="SM00382">
    <property type="entry name" value="AAA"/>
    <property type="match status" value="1"/>
</dbReference>
<dbReference type="InterPro" id="IPR017871">
    <property type="entry name" value="ABC_transporter-like_CS"/>
</dbReference>
<dbReference type="EMBL" id="CP019605">
    <property type="protein sequence ID" value="AQP45254.1"/>
    <property type="molecule type" value="Genomic_DNA"/>
</dbReference>
<dbReference type="STRING" id="1610493.RPIT_10980"/>
<dbReference type="PROSITE" id="PS00211">
    <property type="entry name" value="ABC_TRANSPORTER_1"/>
    <property type="match status" value="1"/>
</dbReference>
<dbReference type="Pfam" id="PF00005">
    <property type="entry name" value="ABC_tran"/>
    <property type="match status" value="1"/>
</dbReference>
<evidence type="ECO:0000313" key="4">
    <source>
        <dbReference type="EMBL" id="AQP45254.1"/>
    </source>
</evidence>
<dbReference type="CDD" id="cd03255">
    <property type="entry name" value="ABC_MJ0796_LolCDE_FtsE"/>
    <property type="match status" value="1"/>
</dbReference>
<dbReference type="GO" id="GO:0005524">
    <property type="term" value="F:ATP binding"/>
    <property type="evidence" value="ECO:0007669"/>
    <property type="project" value="UniProtKB-KW"/>
</dbReference>
<protein>
    <submittedName>
        <fullName evidence="4">ABC transporter ATP-binding protein</fullName>
    </submittedName>
</protein>
<dbReference type="InterPro" id="IPR015854">
    <property type="entry name" value="ABC_transpr_LolD-like"/>
</dbReference>
<reference evidence="4 5" key="1">
    <citation type="journal article" date="2016" name="Int. J. Syst. Evol. Microbiol.">
        <title>Tessaracoccus flavus sp. nov., isolated from the drainage system of a lindane-producing factory.</title>
        <authorList>
            <person name="Kumari R."/>
            <person name="Singh P."/>
            <person name="Schumann P."/>
            <person name="Lal R."/>
        </authorList>
    </citation>
    <scope>NUCLEOTIDE SEQUENCE [LARGE SCALE GENOMIC DNA]</scope>
    <source>
        <strain evidence="4 5">RP1T</strain>
    </source>
</reference>
<gene>
    <name evidence="4" type="ORF">RPIT_10980</name>
</gene>
<sequence length="252" mass="27214">MSTPTALLSATGVRKSFPIDGSNIEVLHGVDLHITEGEFVAVMGPSGSGKSTLLYAVSGMDPVDAGDVHLAGTELTTLDGDGLADARRELMGFVFQQPTLLKDLPLLDNIVLTSALDKVGTPAERRARAEELMTRAGIWELRDRMTSQVSGGQLQRAGICRALMRRPRIIFGDEPTGALNSTAAGEIMDLLSDLNAEGTTLLVVTHDVRVAARAHRVVFMVDGQVTDELLLDADDEETRVDLVTRRVRELRI</sequence>
<evidence type="ECO:0000313" key="5">
    <source>
        <dbReference type="Proteomes" id="UP000188324"/>
    </source>
</evidence>
<dbReference type="InterPro" id="IPR003593">
    <property type="entry name" value="AAA+_ATPase"/>
</dbReference>
<dbReference type="GO" id="GO:0022857">
    <property type="term" value="F:transmembrane transporter activity"/>
    <property type="evidence" value="ECO:0007669"/>
    <property type="project" value="TreeGrafter"/>
</dbReference>
<dbReference type="SUPFAM" id="SSF52540">
    <property type="entry name" value="P-loop containing nucleoside triphosphate hydrolases"/>
    <property type="match status" value="1"/>
</dbReference>
<dbReference type="PANTHER" id="PTHR24220">
    <property type="entry name" value="IMPORT ATP-BINDING PROTEIN"/>
    <property type="match status" value="1"/>
</dbReference>
<dbReference type="KEGG" id="tfl:RPIT_10980"/>
<name>A0A1Q2CGM0_9ACTN</name>
<keyword evidence="1" id="KW-0813">Transport</keyword>
<evidence type="ECO:0000256" key="1">
    <source>
        <dbReference type="ARBA" id="ARBA00022448"/>
    </source>
</evidence>
<dbReference type="GO" id="GO:0005886">
    <property type="term" value="C:plasma membrane"/>
    <property type="evidence" value="ECO:0007669"/>
    <property type="project" value="TreeGrafter"/>
</dbReference>
<dbReference type="OrthoDB" id="3266715at2"/>
<organism evidence="4 5">
    <name type="scientific">Tessaracoccus flavus</name>
    <dbReference type="NCBI Taxonomy" id="1610493"/>
    <lineage>
        <taxon>Bacteria</taxon>
        <taxon>Bacillati</taxon>
        <taxon>Actinomycetota</taxon>
        <taxon>Actinomycetes</taxon>
        <taxon>Propionibacteriales</taxon>
        <taxon>Propionibacteriaceae</taxon>
        <taxon>Tessaracoccus</taxon>
    </lineage>
</organism>
<dbReference type="PROSITE" id="PS50893">
    <property type="entry name" value="ABC_TRANSPORTER_2"/>
    <property type="match status" value="1"/>
</dbReference>
<keyword evidence="5" id="KW-1185">Reference proteome</keyword>
<dbReference type="Proteomes" id="UP000188324">
    <property type="component" value="Chromosome"/>
</dbReference>
<dbReference type="AlphaFoldDB" id="A0A1Q2CGM0"/>
<accession>A0A1Q2CGM0</accession>
<keyword evidence="2" id="KW-0547">Nucleotide-binding</keyword>
<proteinExistence type="predicted"/>
<keyword evidence="3 4" id="KW-0067">ATP-binding</keyword>
<dbReference type="InterPro" id="IPR027417">
    <property type="entry name" value="P-loop_NTPase"/>
</dbReference>